<evidence type="ECO:0000256" key="2">
    <source>
        <dbReference type="ARBA" id="ARBA00023239"/>
    </source>
</evidence>
<keyword evidence="2 3" id="KW-0456">Lyase</keyword>
<dbReference type="Proteomes" id="UP000095768">
    <property type="component" value="Unassembled WGS sequence"/>
</dbReference>
<name>A0A1D4M1M2_9STAP</name>
<gene>
    <name evidence="3" type="primary">cbiX</name>
    <name evidence="3" type="ORF">SAMEA2297795_01231</name>
    <name evidence="4" type="ORF">SAMEA2297796_01378</name>
</gene>
<organism evidence="3 6">
    <name type="scientific">Staphylococcus caeli</name>
    <dbReference type="NCBI Taxonomy" id="2201815"/>
    <lineage>
        <taxon>Bacteria</taxon>
        <taxon>Bacillati</taxon>
        <taxon>Bacillota</taxon>
        <taxon>Bacilli</taxon>
        <taxon>Bacillales</taxon>
        <taxon>Staphylococcaceae</taxon>
        <taxon>Staphylococcus</taxon>
    </lineage>
</organism>
<dbReference type="GO" id="GO:0046872">
    <property type="term" value="F:metal ion binding"/>
    <property type="evidence" value="ECO:0007669"/>
    <property type="project" value="UniProtKB-KW"/>
</dbReference>
<keyword evidence="5" id="KW-1185">Reference proteome</keyword>
<evidence type="ECO:0000313" key="5">
    <source>
        <dbReference type="Proteomes" id="UP000095412"/>
    </source>
</evidence>
<dbReference type="EMBL" id="FMPG01000003">
    <property type="protein sequence ID" value="SCS81920.1"/>
    <property type="molecule type" value="Genomic_DNA"/>
</dbReference>
<reference evidence="3 6" key="2">
    <citation type="submission" date="2016-09" db="EMBL/GenBank/DDBJ databases">
        <authorList>
            <consortium name="Pathogen Informatics"/>
        </authorList>
    </citation>
    <scope>NUCLEOTIDE SEQUENCE [LARGE SCALE GENOMIC DNA]</scope>
    <source>
        <strain evidence="3 6">82B</strain>
    </source>
</reference>
<accession>A0A1D4M1M2</accession>
<dbReference type="InterPro" id="IPR002762">
    <property type="entry name" value="CbiX-like"/>
</dbReference>
<dbReference type="GO" id="GO:0016852">
    <property type="term" value="F:sirohydrochlorin cobaltochelatase activity"/>
    <property type="evidence" value="ECO:0007669"/>
    <property type="project" value="UniProtKB-EC"/>
</dbReference>
<dbReference type="PANTHER" id="PTHR33542:SF3">
    <property type="entry name" value="SIROHYDROCHLORIN FERROCHELATASE, CHLOROPLASTIC"/>
    <property type="match status" value="1"/>
</dbReference>
<protein>
    <submittedName>
        <fullName evidence="3">CbiX protein</fullName>
        <ecNumber evidence="3">4.99.1.3</ecNumber>
    </submittedName>
</protein>
<dbReference type="InterPro" id="IPR050963">
    <property type="entry name" value="Sirohydro_Cobaltochel/CbiX"/>
</dbReference>
<dbReference type="EMBL" id="FMPI01000008">
    <property type="protein sequence ID" value="SCS92358.1"/>
    <property type="molecule type" value="Genomic_DNA"/>
</dbReference>
<dbReference type="AlphaFoldDB" id="A0A1D4M1M2"/>
<dbReference type="OrthoDB" id="9797895at2"/>
<keyword evidence="1" id="KW-0479">Metal-binding</keyword>
<evidence type="ECO:0000256" key="1">
    <source>
        <dbReference type="ARBA" id="ARBA00022723"/>
    </source>
</evidence>
<sequence>MTQTIMVIHGMRHGKQNQILGDFVNELMAGHKSTIHLSFLESNTQHLERVMTNLIHEGHQSFQIIPLLLFSAQHYCDDIPNILNEIKQTYPQIEYRMAQPLATHQWMASIMIDHIIQVFKRVTQVDRIIFIGHGSSVYDMPNIELNQLMQACDVFDKPMYMMMVYGDYHFKHLLQPFLLMNESILIVPVFLYDGFLVNKVKYEIAHMQSSSKVHYAEAINFDPKLSKIIEDRIQEIEVLRNVSYST</sequence>
<dbReference type="CDD" id="cd03416">
    <property type="entry name" value="CbiX_SirB_N"/>
    <property type="match status" value="1"/>
</dbReference>
<evidence type="ECO:0000313" key="4">
    <source>
        <dbReference type="EMBL" id="SCS92358.1"/>
    </source>
</evidence>
<dbReference type="Proteomes" id="UP000095412">
    <property type="component" value="Unassembled WGS sequence"/>
</dbReference>
<dbReference type="SUPFAM" id="SSF53800">
    <property type="entry name" value="Chelatase"/>
    <property type="match status" value="1"/>
</dbReference>
<evidence type="ECO:0000313" key="6">
    <source>
        <dbReference type="Proteomes" id="UP000095768"/>
    </source>
</evidence>
<dbReference type="Gene3D" id="3.40.50.1400">
    <property type="match status" value="2"/>
</dbReference>
<dbReference type="Pfam" id="PF01903">
    <property type="entry name" value="CbiX"/>
    <property type="match status" value="2"/>
</dbReference>
<dbReference type="RefSeq" id="WP_069995548.1">
    <property type="nucleotide sequence ID" value="NZ_FMPG01000003.1"/>
</dbReference>
<dbReference type="PANTHER" id="PTHR33542">
    <property type="entry name" value="SIROHYDROCHLORIN FERROCHELATASE, CHLOROPLASTIC"/>
    <property type="match status" value="1"/>
</dbReference>
<evidence type="ECO:0000313" key="3">
    <source>
        <dbReference type="EMBL" id="SCS81920.1"/>
    </source>
</evidence>
<dbReference type="EC" id="4.99.1.3" evidence="3"/>
<proteinExistence type="predicted"/>
<reference evidence="4 5" key="1">
    <citation type="submission" date="2016-09" db="EMBL/GenBank/DDBJ databases">
        <authorList>
            <consortium name="Pathogen Informatics"/>
            <person name="Sun Q."/>
            <person name="Inoue M."/>
        </authorList>
    </citation>
    <scope>NUCLEOTIDE SEQUENCE [LARGE SCALE GENOMIC DNA]</scope>
    <source>
        <strain evidence="4 5">82C</strain>
    </source>
</reference>